<keyword evidence="4" id="KW-1185">Reference proteome</keyword>
<dbReference type="InterPro" id="IPR011335">
    <property type="entry name" value="Restrct_endonuc-II-like"/>
</dbReference>
<evidence type="ECO:0000313" key="4">
    <source>
        <dbReference type="Proteomes" id="UP001244552"/>
    </source>
</evidence>
<keyword evidence="3" id="KW-0255">Endonuclease</keyword>
<reference evidence="3 4" key="1">
    <citation type="submission" date="2023-07" db="EMBL/GenBank/DDBJ databases">
        <title>Genomic Encyclopedia of Type Strains, Phase IV (KMG-IV): sequencing the most valuable type-strain genomes for metagenomic binning, comparative biology and taxonomic classification.</title>
        <authorList>
            <person name="Goeker M."/>
        </authorList>
    </citation>
    <scope>NUCLEOTIDE SEQUENCE [LARGE SCALE GENOMIC DNA]</scope>
    <source>
        <strain evidence="3 4">DSM 19922</strain>
    </source>
</reference>
<keyword evidence="3" id="KW-0540">Nuclease</keyword>
<dbReference type="InterPro" id="IPR008538">
    <property type="entry name" value="Uma2"/>
</dbReference>
<dbReference type="Gene3D" id="3.90.1570.10">
    <property type="entry name" value="tt1808, chain A"/>
    <property type="match status" value="1"/>
</dbReference>
<dbReference type="GO" id="GO:0004519">
    <property type="term" value="F:endonuclease activity"/>
    <property type="evidence" value="ECO:0007669"/>
    <property type="project" value="UniProtKB-KW"/>
</dbReference>
<organism evidence="3 4">
    <name type="scientific">Azospirillum picis</name>
    <dbReference type="NCBI Taxonomy" id="488438"/>
    <lineage>
        <taxon>Bacteria</taxon>
        <taxon>Pseudomonadati</taxon>
        <taxon>Pseudomonadota</taxon>
        <taxon>Alphaproteobacteria</taxon>
        <taxon>Rhodospirillales</taxon>
        <taxon>Azospirillaceae</taxon>
        <taxon>Azospirillum</taxon>
    </lineage>
</organism>
<name>A0ABU0MPC7_9PROT</name>
<feature type="domain" description="Putative restriction endonuclease" evidence="2">
    <location>
        <begin position="13"/>
        <end position="164"/>
    </location>
</feature>
<dbReference type="SUPFAM" id="SSF52980">
    <property type="entry name" value="Restriction endonuclease-like"/>
    <property type="match status" value="1"/>
</dbReference>
<evidence type="ECO:0000259" key="2">
    <source>
        <dbReference type="Pfam" id="PF05685"/>
    </source>
</evidence>
<dbReference type="InterPro" id="IPR012296">
    <property type="entry name" value="Nuclease_put_TT1808"/>
</dbReference>
<sequence>MPPARRFTPLVTVEDFLATEFAGEARYELVDGEVVGQAHPSPAHSALQVELGAALREALRDRARRDGTRCRALSEAGIRPQFDPTHNYRVADLAVTCEPFDPDVSFTVAPVLLVEILSPTEEKAQRAKLHVCAAMPSVREILFLDSRIIRAELHRRDADGRWPVAPLGAGGGLRAGAGDGRVDDAAGRALPRPRLLSRKAERPDEVSRCLTAEARA</sequence>
<dbReference type="PANTHER" id="PTHR36558:SF1">
    <property type="entry name" value="RESTRICTION ENDONUCLEASE DOMAIN-CONTAINING PROTEIN-RELATED"/>
    <property type="match status" value="1"/>
</dbReference>
<evidence type="ECO:0000256" key="1">
    <source>
        <dbReference type="SAM" id="MobiDB-lite"/>
    </source>
</evidence>
<evidence type="ECO:0000313" key="3">
    <source>
        <dbReference type="EMBL" id="MDQ0535328.1"/>
    </source>
</evidence>
<feature type="compositionally biased region" description="Basic and acidic residues" evidence="1">
    <location>
        <begin position="198"/>
        <end position="207"/>
    </location>
</feature>
<accession>A0ABU0MPC7</accession>
<dbReference type="Proteomes" id="UP001244552">
    <property type="component" value="Unassembled WGS sequence"/>
</dbReference>
<dbReference type="PANTHER" id="PTHR36558">
    <property type="entry name" value="GLR1098 PROTEIN"/>
    <property type="match status" value="1"/>
</dbReference>
<dbReference type="Pfam" id="PF05685">
    <property type="entry name" value="Uma2"/>
    <property type="match status" value="1"/>
</dbReference>
<feature type="region of interest" description="Disordered" evidence="1">
    <location>
        <begin position="173"/>
        <end position="216"/>
    </location>
</feature>
<dbReference type="CDD" id="cd06260">
    <property type="entry name" value="DUF820-like"/>
    <property type="match status" value="1"/>
</dbReference>
<keyword evidence="3" id="KW-0378">Hydrolase</keyword>
<protein>
    <submittedName>
        <fullName evidence="3">Uma2 family endonuclease</fullName>
    </submittedName>
</protein>
<gene>
    <name evidence="3" type="ORF">QO018_004206</name>
</gene>
<dbReference type="EMBL" id="JAUSVU010000017">
    <property type="protein sequence ID" value="MDQ0535328.1"/>
    <property type="molecule type" value="Genomic_DNA"/>
</dbReference>
<comment type="caution">
    <text evidence="3">The sequence shown here is derived from an EMBL/GenBank/DDBJ whole genome shotgun (WGS) entry which is preliminary data.</text>
</comment>
<dbReference type="RefSeq" id="WP_209985763.1">
    <property type="nucleotide sequence ID" value="NZ_JAGINO010000017.1"/>
</dbReference>
<proteinExistence type="predicted"/>